<protein>
    <submittedName>
        <fullName evidence="1">Uncharacterized protein</fullName>
    </submittedName>
</protein>
<evidence type="ECO:0000313" key="1">
    <source>
        <dbReference type="EMBL" id="KAI4316427.1"/>
    </source>
</evidence>
<organism evidence="1 2">
    <name type="scientific">Bauhinia variegata</name>
    <name type="common">Purple orchid tree</name>
    <name type="synonym">Phanera variegata</name>
    <dbReference type="NCBI Taxonomy" id="167791"/>
    <lineage>
        <taxon>Eukaryota</taxon>
        <taxon>Viridiplantae</taxon>
        <taxon>Streptophyta</taxon>
        <taxon>Embryophyta</taxon>
        <taxon>Tracheophyta</taxon>
        <taxon>Spermatophyta</taxon>
        <taxon>Magnoliopsida</taxon>
        <taxon>eudicotyledons</taxon>
        <taxon>Gunneridae</taxon>
        <taxon>Pentapetalae</taxon>
        <taxon>rosids</taxon>
        <taxon>fabids</taxon>
        <taxon>Fabales</taxon>
        <taxon>Fabaceae</taxon>
        <taxon>Cercidoideae</taxon>
        <taxon>Cercideae</taxon>
        <taxon>Bauhiniinae</taxon>
        <taxon>Bauhinia</taxon>
    </lineage>
</organism>
<proteinExistence type="predicted"/>
<comment type="caution">
    <text evidence="1">The sequence shown here is derived from an EMBL/GenBank/DDBJ whole genome shotgun (WGS) entry which is preliminary data.</text>
</comment>
<dbReference type="Proteomes" id="UP000828941">
    <property type="component" value="Chromosome 10"/>
</dbReference>
<reference evidence="1 2" key="1">
    <citation type="journal article" date="2022" name="DNA Res.">
        <title>Chromosomal-level genome assembly of the orchid tree Bauhinia variegata (Leguminosae; Cercidoideae) supports the allotetraploid origin hypothesis of Bauhinia.</title>
        <authorList>
            <person name="Zhong Y."/>
            <person name="Chen Y."/>
            <person name="Zheng D."/>
            <person name="Pang J."/>
            <person name="Liu Y."/>
            <person name="Luo S."/>
            <person name="Meng S."/>
            <person name="Qian L."/>
            <person name="Wei D."/>
            <person name="Dai S."/>
            <person name="Zhou R."/>
        </authorList>
    </citation>
    <scope>NUCLEOTIDE SEQUENCE [LARGE SCALE GENOMIC DNA]</scope>
    <source>
        <strain evidence="1">BV-YZ2020</strain>
    </source>
</reference>
<gene>
    <name evidence="1" type="ORF">L6164_024407</name>
</gene>
<keyword evidence="2" id="KW-1185">Reference proteome</keyword>
<accession>A0ACB9LYV6</accession>
<sequence>MLLTTSRVTLSVSCVDSVSFSLGITEESSADFLIDRTYSSHVHFFNRDSLGLANDFLSSGFIPEEVDIHSVSEALHASSDDRTSSSMHERAILTMIGITTFVRWRSWHQGSVVDSNACTAGTGSEA</sequence>
<name>A0ACB9LYV6_BAUVA</name>
<dbReference type="EMBL" id="CM039435">
    <property type="protein sequence ID" value="KAI4316427.1"/>
    <property type="molecule type" value="Genomic_DNA"/>
</dbReference>
<evidence type="ECO:0000313" key="2">
    <source>
        <dbReference type="Proteomes" id="UP000828941"/>
    </source>
</evidence>